<evidence type="ECO:0000313" key="2">
    <source>
        <dbReference type="EMBL" id="GGX55893.1"/>
    </source>
</evidence>
<gene>
    <name evidence="2" type="ORF">GCM10007392_24580</name>
</gene>
<dbReference type="InterPro" id="IPR001387">
    <property type="entry name" value="Cro/C1-type_HTH"/>
</dbReference>
<evidence type="ECO:0000259" key="1">
    <source>
        <dbReference type="Pfam" id="PF13443"/>
    </source>
</evidence>
<dbReference type="SUPFAM" id="SSF47413">
    <property type="entry name" value="lambda repressor-like DNA-binding domains"/>
    <property type="match status" value="1"/>
</dbReference>
<comment type="caution">
    <text evidence="2">The sequence shown here is derived from an EMBL/GenBank/DDBJ whole genome shotgun (WGS) entry which is preliminary data.</text>
</comment>
<proteinExistence type="predicted"/>
<dbReference type="InterPro" id="IPR010982">
    <property type="entry name" value="Lambda_DNA-bd_dom_sf"/>
</dbReference>
<dbReference type="GO" id="GO:0003677">
    <property type="term" value="F:DNA binding"/>
    <property type="evidence" value="ECO:0007669"/>
    <property type="project" value="InterPro"/>
</dbReference>
<reference evidence="2" key="1">
    <citation type="journal article" date="2014" name="Int. J. Syst. Evol. Microbiol.">
        <title>Complete genome sequence of Corynebacterium casei LMG S-19264T (=DSM 44701T), isolated from a smear-ripened cheese.</title>
        <authorList>
            <consortium name="US DOE Joint Genome Institute (JGI-PGF)"/>
            <person name="Walter F."/>
            <person name="Albersmeier A."/>
            <person name="Kalinowski J."/>
            <person name="Ruckert C."/>
        </authorList>
    </citation>
    <scope>NUCLEOTIDE SEQUENCE</scope>
    <source>
        <strain evidence="2">KCTC 22169</strain>
    </source>
</reference>
<protein>
    <recommendedName>
        <fullName evidence="1">HTH cro/C1-type domain-containing protein</fullName>
    </recommendedName>
</protein>
<dbReference type="Gene3D" id="1.10.260.40">
    <property type="entry name" value="lambda repressor-like DNA-binding domains"/>
    <property type="match status" value="1"/>
</dbReference>
<dbReference type="RefSeq" id="WP_189608982.1">
    <property type="nucleotide sequence ID" value="NZ_BMXR01000005.1"/>
</dbReference>
<dbReference type="CDD" id="cd00093">
    <property type="entry name" value="HTH_XRE"/>
    <property type="match status" value="1"/>
</dbReference>
<dbReference type="Proteomes" id="UP000626148">
    <property type="component" value="Unassembled WGS sequence"/>
</dbReference>
<feature type="domain" description="HTH cro/C1-type" evidence="1">
    <location>
        <begin position="11"/>
        <end position="62"/>
    </location>
</feature>
<keyword evidence="3" id="KW-1185">Reference proteome</keyword>
<evidence type="ECO:0000313" key="3">
    <source>
        <dbReference type="Proteomes" id="UP000626148"/>
    </source>
</evidence>
<accession>A0A918KA84</accession>
<organism evidence="2 3">
    <name type="scientific">Saccharospirillum salsuginis</name>
    <dbReference type="NCBI Taxonomy" id="418750"/>
    <lineage>
        <taxon>Bacteria</taxon>
        <taxon>Pseudomonadati</taxon>
        <taxon>Pseudomonadota</taxon>
        <taxon>Gammaproteobacteria</taxon>
        <taxon>Oceanospirillales</taxon>
        <taxon>Saccharospirillaceae</taxon>
        <taxon>Saccharospirillum</taxon>
    </lineage>
</organism>
<dbReference type="AlphaFoldDB" id="A0A918KA84"/>
<reference evidence="2" key="2">
    <citation type="submission" date="2020-09" db="EMBL/GenBank/DDBJ databases">
        <authorList>
            <person name="Sun Q."/>
            <person name="Kim S."/>
        </authorList>
    </citation>
    <scope>NUCLEOTIDE SEQUENCE</scope>
    <source>
        <strain evidence="2">KCTC 22169</strain>
    </source>
</reference>
<sequence length="251" mass="29150">MSQTVQLVDTLKRILRERKITYADVAAKLDLSEANVKRMFSKRHFTLNRLEEICAMAGADLGYLMARMHEGSMILDELSEDAERELVSDVKLLLVAQLLVNRWEYEDVVNTYEIDEFEATRLLAKLDRLGVIELLPGNRVKTKLSRDFKWIPNGPVYKFFEKNVSRDFFNCKFNPKAGELLVFVGGMLSRQSNMQMQNSMRRLAREFDELSKEDGKLPLEETFGSGMVLALRPWELDIFAELRRKPNTKKF</sequence>
<name>A0A918KA84_9GAMM</name>
<dbReference type="EMBL" id="BMXR01000005">
    <property type="protein sequence ID" value="GGX55893.1"/>
    <property type="molecule type" value="Genomic_DNA"/>
</dbReference>
<dbReference type="Pfam" id="PF13443">
    <property type="entry name" value="HTH_26"/>
    <property type="match status" value="1"/>
</dbReference>